<gene>
    <name evidence="7" type="ORF">SAMN05421578_11826</name>
</gene>
<feature type="transmembrane region" description="Helical" evidence="6">
    <location>
        <begin position="177"/>
        <end position="196"/>
    </location>
</feature>
<evidence type="ECO:0000313" key="7">
    <source>
        <dbReference type="EMBL" id="SIR54790.1"/>
    </source>
</evidence>
<dbReference type="EMBL" id="FTNK01000018">
    <property type="protein sequence ID" value="SIR54790.1"/>
    <property type="molecule type" value="Genomic_DNA"/>
</dbReference>
<feature type="transmembrane region" description="Helical" evidence="6">
    <location>
        <begin position="361"/>
        <end position="382"/>
    </location>
</feature>
<evidence type="ECO:0000256" key="3">
    <source>
        <dbReference type="ARBA" id="ARBA00022692"/>
    </source>
</evidence>
<evidence type="ECO:0000313" key="8">
    <source>
        <dbReference type="Proteomes" id="UP000186666"/>
    </source>
</evidence>
<organism evidence="7 8">
    <name type="scientific">Paenibacillus macquariensis</name>
    <dbReference type="NCBI Taxonomy" id="948756"/>
    <lineage>
        <taxon>Bacteria</taxon>
        <taxon>Bacillati</taxon>
        <taxon>Bacillota</taxon>
        <taxon>Bacilli</taxon>
        <taxon>Bacillales</taxon>
        <taxon>Paenibacillaceae</taxon>
        <taxon>Paenibacillus</taxon>
    </lineage>
</organism>
<evidence type="ECO:0000256" key="5">
    <source>
        <dbReference type="ARBA" id="ARBA00023136"/>
    </source>
</evidence>
<protein>
    <submittedName>
        <fullName evidence="7">Membrane protein involved in the export of O-antigen and teichoic acid</fullName>
    </submittedName>
</protein>
<keyword evidence="5 6" id="KW-0472">Membrane</keyword>
<feature type="transmembrane region" description="Helical" evidence="6">
    <location>
        <begin position="442"/>
        <end position="462"/>
    </location>
</feature>
<evidence type="ECO:0000256" key="6">
    <source>
        <dbReference type="SAM" id="Phobius"/>
    </source>
</evidence>
<evidence type="ECO:0000256" key="1">
    <source>
        <dbReference type="ARBA" id="ARBA00004651"/>
    </source>
</evidence>
<keyword evidence="4 6" id="KW-1133">Transmembrane helix</keyword>
<sequence>MNVQNKKIFSNGIIYLFSSVLTQLINLFLIPLYTRNLSQAEYGNFDLIISVQQLLGIAITLGVYSGMVRFFNEFEDKNNLKNTAITFSLIWGSLCIGIAYIANPWLFPLLFGQEPNAHIFIPLIIISSVCICLNTTYSSFHSMRFNALKSSAIQFSSILTTLFFAIIFFIILKMGIVGILMAQFFGNLTVFMFLFIMDLRNYKPMLKLEQLRNMLRYGSGLLMGDVSAWVLTLSDRFLIKGYMNLSSVAVYSVGYKVGMLINPVFINPFASVFTPFKYAVYKEANGAEQIGKMFRFYNVIGWFSVLGLSLFANIAVDLVAPVEYRAAGNLVPIIALSYFLSGAIAFYSLGLHIANKVKINSMITIFVALINIAANIILIPWIGIYGSAISTVIAYVIANGVFYYYGSKYYKLEFGLLYPYKFLIITGPLYGVYFICNHFIDLIFVELLLNAVLCVVFVLLIIRFNFVTKEELVVVLKRLRSLLRKKKEAEDKGVPSEL</sequence>
<dbReference type="PANTHER" id="PTHR30250:SF11">
    <property type="entry name" value="O-ANTIGEN TRANSPORTER-RELATED"/>
    <property type="match status" value="1"/>
</dbReference>
<dbReference type="InterPro" id="IPR002797">
    <property type="entry name" value="Polysacc_synth"/>
</dbReference>
<feature type="transmembrane region" description="Helical" evidence="6">
    <location>
        <begin position="299"/>
        <end position="320"/>
    </location>
</feature>
<feature type="transmembrane region" description="Helical" evidence="6">
    <location>
        <begin position="418"/>
        <end position="436"/>
    </location>
</feature>
<feature type="transmembrane region" description="Helical" evidence="6">
    <location>
        <begin position="152"/>
        <end position="171"/>
    </location>
</feature>
<feature type="transmembrane region" description="Helical" evidence="6">
    <location>
        <begin position="388"/>
        <end position="406"/>
    </location>
</feature>
<accession>A0ABY1KB93</accession>
<keyword evidence="2" id="KW-1003">Cell membrane</keyword>
<dbReference type="Proteomes" id="UP000186666">
    <property type="component" value="Unassembled WGS sequence"/>
</dbReference>
<evidence type="ECO:0000256" key="4">
    <source>
        <dbReference type="ARBA" id="ARBA00022989"/>
    </source>
</evidence>
<dbReference type="PANTHER" id="PTHR30250">
    <property type="entry name" value="PST FAMILY PREDICTED COLANIC ACID TRANSPORTER"/>
    <property type="match status" value="1"/>
</dbReference>
<comment type="caution">
    <text evidence="7">The sequence shown here is derived from an EMBL/GenBank/DDBJ whole genome shotgun (WGS) entry which is preliminary data.</text>
</comment>
<keyword evidence="8" id="KW-1185">Reference proteome</keyword>
<feature type="transmembrane region" description="Helical" evidence="6">
    <location>
        <begin position="84"/>
        <end position="107"/>
    </location>
</feature>
<comment type="subcellular location">
    <subcellularLocation>
        <location evidence="1">Cell membrane</location>
        <topology evidence="1">Multi-pass membrane protein</topology>
    </subcellularLocation>
</comment>
<name>A0ABY1KB93_9BACL</name>
<evidence type="ECO:0000256" key="2">
    <source>
        <dbReference type="ARBA" id="ARBA00022475"/>
    </source>
</evidence>
<feature type="transmembrane region" description="Helical" evidence="6">
    <location>
        <begin position="12"/>
        <end position="33"/>
    </location>
</feature>
<feature type="transmembrane region" description="Helical" evidence="6">
    <location>
        <begin position="53"/>
        <end position="72"/>
    </location>
</feature>
<feature type="transmembrane region" description="Helical" evidence="6">
    <location>
        <begin position="119"/>
        <end position="140"/>
    </location>
</feature>
<dbReference type="InterPro" id="IPR050833">
    <property type="entry name" value="Poly_Biosynth_Transport"/>
</dbReference>
<keyword evidence="3 6" id="KW-0812">Transmembrane</keyword>
<feature type="transmembrane region" description="Helical" evidence="6">
    <location>
        <begin position="259"/>
        <end position="278"/>
    </location>
</feature>
<dbReference type="RefSeq" id="WP_068588226.1">
    <property type="nucleotide sequence ID" value="NZ_FTNK01000018.1"/>
</dbReference>
<proteinExistence type="predicted"/>
<feature type="transmembrane region" description="Helical" evidence="6">
    <location>
        <begin position="217"/>
        <end position="239"/>
    </location>
</feature>
<dbReference type="Pfam" id="PF01943">
    <property type="entry name" value="Polysacc_synt"/>
    <property type="match status" value="1"/>
</dbReference>
<feature type="transmembrane region" description="Helical" evidence="6">
    <location>
        <begin position="326"/>
        <end position="349"/>
    </location>
</feature>
<reference evidence="7 8" key="1">
    <citation type="submission" date="2017-01" db="EMBL/GenBank/DDBJ databases">
        <authorList>
            <person name="Varghese N."/>
            <person name="Submissions S."/>
        </authorList>
    </citation>
    <scope>NUCLEOTIDE SEQUENCE [LARGE SCALE GENOMIC DNA]</scope>
    <source>
        <strain evidence="7 8">ATCC 23464</strain>
    </source>
</reference>